<evidence type="ECO:0000313" key="2">
    <source>
        <dbReference type="Proteomes" id="UP000284702"/>
    </source>
</evidence>
<reference evidence="1" key="1">
    <citation type="submission" date="2018-07" db="EMBL/GenBank/DDBJ databases">
        <title>Annotation of Aphanomyces astaci genome assembly.</title>
        <authorList>
            <person name="Studholme D.J."/>
        </authorList>
    </citation>
    <scope>NUCLEOTIDE SEQUENCE [LARGE SCALE GENOMIC DNA]</scope>
    <source>
        <strain evidence="1">Pc</strain>
    </source>
</reference>
<organism evidence="1 2">
    <name type="scientific">Aphanomyces astaci</name>
    <name type="common">Crayfish plague agent</name>
    <dbReference type="NCBI Taxonomy" id="112090"/>
    <lineage>
        <taxon>Eukaryota</taxon>
        <taxon>Sar</taxon>
        <taxon>Stramenopiles</taxon>
        <taxon>Oomycota</taxon>
        <taxon>Saprolegniomycetes</taxon>
        <taxon>Saprolegniales</taxon>
        <taxon>Verrucalvaceae</taxon>
        <taxon>Aphanomyces</taxon>
    </lineage>
</organism>
<comment type="caution">
    <text evidence="1">The sequence shown here is derived from an EMBL/GenBank/DDBJ whole genome shotgun (WGS) entry which is preliminary data.</text>
</comment>
<keyword evidence="2" id="KW-1185">Reference proteome</keyword>
<name>A0A425DNG6_APHAT</name>
<proteinExistence type="predicted"/>
<dbReference type="EMBL" id="MZMZ02000563">
    <property type="protein sequence ID" value="RQM30741.1"/>
    <property type="molecule type" value="Genomic_DNA"/>
</dbReference>
<protein>
    <submittedName>
        <fullName evidence="1">Uncharacterized protein</fullName>
    </submittedName>
</protein>
<dbReference type="VEuPathDB" id="FungiDB:H257_11958"/>
<sequence length="328" mass="34642">MLSVVLRCASPFPVPTFLTVIGNSNALWGVGVQTRGQGVRKQCRARSLTPAEAAIMSAARSLGHVPSTLTKGQVAALKAHLSPADVEWNALGLALEVPCYEATAAVLGDGWTCGKFAGDITSSTPTLSSLPPIDSFKLYVEVLSTASALVSNENKIFKGVPKAWPAVGPFLTDRVGFGFPILSKLTHQGPVQAIAGVLADNVDASVSVTGLEVEVAAAIVFCTQVQNAPLLDDMTTVAPFVHTKDNVTMVDEEAWVKAFGQDDNVAAFAVGLVEHTLLRVAASPSVMPTDLFDACNVPEVTSAHLAEMVNWLAVQQMLHHSFYDVYGN</sequence>
<evidence type="ECO:0000313" key="1">
    <source>
        <dbReference type="EMBL" id="RQM30741.1"/>
    </source>
</evidence>
<accession>A0A425DNG6</accession>
<dbReference type="Proteomes" id="UP000284702">
    <property type="component" value="Unassembled WGS sequence"/>
</dbReference>
<dbReference type="AlphaFoldDB" id="A0A425DNG6"/>
<gene>
    <name evidence="1" type="ORF">B5M09_013218</name>
</gene>